<dbReference type="EMBL" id="CP042188">
    <property type="protein sequence ID" value="QDS69880.1"/>
    <property type="molecule type" value="Genomic_DNA"/>
</dbReference>
<dbReference type="Proteomes" id="UP000316270">
    <property type="component" value="Chromosome 4"/>
</dbReference>
<name>A0A517L2L2_9PEZI</name>
<keyword evidence="2" id="KW-1185">Reference proteome</keyword>
<proteinExistence type="predicted"/>
<evidence type="ECO:0000313" key="2">
    <source>
        <dbReference type="Proteomes" id="UP000316270"/>
    </source>
</evidence>
<evidence type="ECO:0000313" key="1">
    <source>
        <dbReference type="EMBL" id="QDS69880.1"/>
    </source>
</evidence>
<protein>
    <submittedName>
        <fullName evidence="1">Uncharacterized protein</fullName>
    </submittedName>
</protein>
<organism evidence="1 2">
    <name type="scientific">Venturia effusa</name>
    <dbReference type="NCBI Taxonomy" id="50376"/>
    <lineage>
        <taxon>Eukaryota</taxon>
        <taxon>Fungi</taxon>
        <taxon>Dikarya</taxon>
        <taxon>Ascomycota</taxon>
        <taxon>Pezizomycotina</taxon>
        <taxon>Dothideomycetes</taxon>
        <taxon>Pleosporomycetidae</taxon>
        <taxon>Venturiales</taxon>
        <taxon>Venturiaceae</taxon>
        <taxon>Venturia</taxon>
    </lineage>
</organism>
<reference evidence="1 2" key="1">
    <citation type="submission" date="2019-07" db="EMBL/GenBank/DDBJ databases">
        <title>Finished genome of Venturia effusa.</title>
        <authorList>
            <person name="Young C.A."/>
            <person name="Cox M.P."/>
            <person name="Ganley A.R.D."/>
            <person name="David W.J."/>
        </authorList>
    </citation>
    <scope>NUCLEOTIDE SEQUENCE [LARGE SCALE GENOMIC DNA]</scope>
    <source>
        <strain evidence="2">albino</strain>
    </source>
</reference>
<sequence length="302" mass="34289">MSEDPQLDDFLARLQKYNISAMDKPVAPTSNKIVMSEQTKRHDSDFLARLRKHNISANNGVSRLLELPREIRQNILGYAGNDTGRDSNPYVAWLEGRYFIEEDIARLSEVHPVVALDMEFVGGEWRKDSNTIWDEQVEGVKQLGQHAAGFNLKLESFRALSKEQDRSHDLWSDVKQTGQTVGPQFDVILGNIYEMRAKQGENEKDRVMRWWPWIHSHTAGASSNHSPMPERAMPSIDEAAKDMAAGMAKVEAEVVCAGLSFLECMEGIHQTCLCGPFFYSEQLYHLITDLRRIARGDHGRNT</sequence>
<gene>
    <name evidence="1" type="ORF">FKW77_000604</name>
</gene>
<dbReference type="AlphaFoldDB" id="A0A517L2L2"/>
<accession>A0A517L2L2</accession>